<evidence type="ECO:0000313" key="2">
    <source>
        <dbReference type="Proteomes" id="UP001196413"/>
    </source>
</evidence>
<organism evidence="1 2">
    <name type="scientific">Parelaphostrongylus tenuis</name>
    <name type="common">Meningeal worm</name>
    <dbReference type="NCBI Taxonomy" id="148309"/>
    <lineage>
        <taxon>Eukaryota</taxon>
        <taxon>Metazoa</taxon>
        <taxon>Ecdysozoa</taxon>
        <taxon>Nematoda</taxon>
        <taxon>Chromadorea</taxon>
        <taxon>Rhabditida</taxon>
        <taxon>Rhabditina</taxon>
        <taxon>Rhabditomorpha</taxon>
        <taxon>Strongyloidea</taxon>
        <taxon>Metastrongylidae</taxon>
        <taxon>Parelaphostrongylus</taxon>
    </lineage>
</organism>
<proteinExistence type="predicted"/>
<protein>
    <submittedName>
        <fullName evidence="1">Uncharacterized protein</fullName>
    </submittedName>
</protein>
<name>A0AAD5QFT0_PARTN</name>
<reference evidence="1" key="1">
    <citation type="submission" date="2021-06" db="EMBL/GenBank/DDBJ databases">
        <title>Parelaphostrongylus tenuis whole genome reference sequence.</title>
        <authorList>
            <person name="Garwood T.J."/>
            <person name="Larsen P.A."/>
            <person name="Fountain-Jones N.M."/>
            <person name="Garbe J.R."/>
            <person name="Macchietto M.G."/>
            <person name="Kania S.A."/>
            <person name="Gerhold R.W."/>
            <person name="Richards J.E."/>
            <person name="Wolf T.M."/>
        </authorList>
    </citation>
    <scope>NUCLEOTIDE SEQUENCE</scope>
    <source>
        <strain evidence="1">MNPRO001-30</strain>
        <tissue evidence="1">Meninges</tissue>
    </source>
</reference>
<evidence type="ECO:0000313" key="1">
    <source>
        <dbReference type="EMBL" id="KAJ1347889.1"/>
    </source>
</evidence>
<dbReference type="Proteomes" id="UP001196413">
    <property type="component" value="Unassembled WGS sequence"/>
</dbReference>
<dbReference type="EMBL" id="JAHQIW010000395">
    <property type="protein sequence ID" value="KAJ1347889.1"/>
    <property type="molecule type" value="Genomic_DNA"/>
</dbReference>
<sequence>MDICFKLLNGQSELIIVTREQHSENWLLFSNVQVQLTENATTQNGQLLEIDHGAFSMGNANNRAALPTVSLVRDTYKPCIDRTV</sequence>
<comment type="caution">
    <text evidence="1">The sequence shown here is derived from an EMBL/GenBank/DDBJ whole genome shotgun (WGS) entry which is preliminary data.</text>
</comment>
<accession>A0AAD5QFT0</accession>
<dbReference type="AlphaFoldDB" id="A0AAD5QFT0"/>
<keyword evidence="2" id="KW-1185">Reference proteome</keyword>
<gene>
    <name evidence="1" type="ORF">KIN20_003057</name>
</gene>